<evidence type="ECO:0008006" key="7">
    <source>
        <dbReference type="Google" id="ProtNLM"/>
    </source>
</evidence>
<feature type="compositionally biased region" description="Acidic residues" evidence="2">
    <location>
        <begin position="634"/>
        <end position="649"/>
    </location>
</feature>
<evidence type="ECO:0000313" key="5">
    <source>
        <dbReference type="EMBL" id="KAJ1925169.1"/>
    </source>
</evidence>
<dbReference type="Pfam" id="PF25078">
    <property type="entry name" value="DUF7801"/>
    <property type="match status" value="1"/>
</dbReference>
<feature type="region of interest" description="Disordered" evidence="2">
    <location>
        <begin position="1016"/>
        <end position="1039"/>
    </location>
</feature>
<dbReference type="OrthoDB" id="5569911at2759"/>
<dbReference type="PANTHER" id="PTHR23159:SF31">
    <property type="entry name" value="CENTROSOME-ASSOCIATED PROTEIN CEP250 ISOFORM X1"/>
    <property type="match status" value="1"/>
</dbReference>
<feature type="compositionally biased region" description="Polar residues" evidence="2">
    <location>
        <begin position="412"/>
        <end position="424"/>
    </location>
</feature>
<feature type="domain" description="Up-regulated during septation protein 1" evidence="3">
    <location>
        <begin position="481"/>
        <end position="586"/>
    </location>
</feature>
<evidence type="ECO:0000313" key="6">
    <source>
        <dbReference type="Proteomes" id="UP001150569"/>
    </source>
</evidence>
<dbReference type="InterPro" id="IPR029191">
    <property type="entry name" value="Uds1"/>
</dbReference>
<feature type="coiled-coil region" evidence="1">
    <location>
        <begin position="792"/>
        <end position="819"/>
    </location>
</feature>
<gene>
    <name evidence="5" type="ORF">IWQ60_004729</name>
</gene>
<dbReference type="PANTHER" id="PTHR23159">
    <property type="entry name" value="CENTROSOMAL PROTEIN 2"/>
    <property type="match status" value="1"/>
</dbReference>
<feature type="compositionally biased region" description="Polar residues" evidence="2">
    <location>
        <begin position="1454"/>
        <end position="1483"/>
    </location>
</feature>
<dbReference type="Proteomes" id="UP001150569">
    <property type="component" value="Unassembled WGS sequence"/>
</dbReference>
<feature type="region of interest" description="Disordered" evidence="2">
    <location>
        <begin position="1573"/>
        <end position="1598"/>
    </location>
</feature>
<feature type="compositionally biased region" description="Basic and acidic residues" evidence="2">
    <location>
        <begin position="1016"/>
        <end position="1030"/>
    </location>
</feature>
<keyword evidence="1" id="KW-0175">Coiled coil</keyword>
<feature type="compositionally biased region" description="Polar residues" evidence="2">
    <location>
        <begin position="87"/>
        <end position="102"/>
    </location>
</feature>
<sequence length="1598" mass="172959">MQLLNKFTKDKKKRSFIKKAEADGAASPGPPSSAKSQVNRSDRDSILSHASSELHSRASLNTDIGPTAIQRRDSVPVDADAVVGRTSLGTASAHQGSRNSSMVDIRTGSPASPAVASKRPAAQPRHSHGPSFDGKPAGIETSRARPITMFYSSSHTGGQRAGDDDHEDENEDEGTAGNRGRHLAPPPLENSRRPFSFMGRGRTGSVDNLKLAASKGISSADLTPAPSVSSNNSNSGGITKFFGLPRANRSSNELARPVGVGVGSRKISSPVLIHPSHALNDLAPTLQDLIKDEEVLEQEREAANVSMLSNDNEASFASVDSAADSGRPRYATASFEASGRETRTMSPPPLKPSLSSPTDWASKGADPMDNWFSRVHSRSTRPVSMMPGELTSATGKPTVTNHRKLSGRQRPKSTFINLSANNSPVKPDGGTSATTPAAPPRPPPPFTIDSAVETVRSTLTQDIPSELDLADDSVLLAVLPRAVDDTQGFIPLAPDHLESIKKDQVLLTTRIRGLETRLELETKMRDAARSLSLLHANSKKMAKQAKEQLDNTNRKVSQALEELRTLNQRFFQNQLRLQQHSAAILRHAYLASQQRRQRALRPTMPSVRRDQLGVHAPKGRPRRASAIPIRTIQESEEDDYSDDEEEEGGENGTATGQSGATGPEVEIFMDRMREMERRLVSIQEDHRRTQEALDHAHVQLDDKEMQIVELREDLERSQVRTRGLAADLNGSAPTFQRSTTSFSASSLSNSTTALSPSIYRSPSACLEALEQDMHGVSLPAWTQDPAHANESSIHLQSQIEELKAEKAELGRQLAVALEIAQERTASGDMGAPTVTVDGHPAAVGTTGNSNPTSDLRLSDVPASRLSQSSFMNDAVSVTSQFGEMSTLDDETASLKRALAASSRSQEGAEAALKEEKFQIRKFKGSLHTSLDPIEALLADGARHHGWRYPAAPFDRANSSSLSLVDPTVRLRAVQKQLEYVMACYGALEQAKDAWVERVTGWSALLDAATPRASLDMHRDLDDDDDNRIGEGDEEEAKATSFDRALEHLVDERRAADARLRQLEADHAHLSGMLEDLRPPGVVLNETRARSASVPGPADPATASAYAEQITQLEQRLSTQSLELAELREALDAAQTQEADTQVHLAELTATHRHLQRRLRDKEDELDEHKTRTNHLQTQMAECQRTHFTPAMMDKERRRLFAEHEAQLGRIRMSHTAQLHKTHGGYLAKEQQLTQRDETLRREVEAVLVQVDHLTRRCTEFETERGRYEHKIDDLRHQVYALETALAHHRVDRIIGWSDTTHLHPVSSSPSSLTAAATLDSASIRLPMSPSPLSQAVFPSDAKTPLVEEGDYAQPPSSPHPTARSYSSESAAVRTEESGPASGTQQRPNLGRGLGISSAMTGNAAAAGGAASNGGGMVKAADNFLPLTPPSTLAALAVAAGSGGMGSPGSPSLNIPGSPSSTAAMNGGSTTHTGVDSRSASPSLSLHGLNPQKFAKYYPQLQALRDEFRELVVQVRTQHRRQLDGLVAENKQLAVSLRQLKQGWDDRTWRRANKGCQTVGDLTMVATATATVGHGPENEEEAGPAEAVTPGGVTATDTA</sequence>
<feature type="region of interest" description="Disordered" evidence="2">
    <location>
        <begin position="595"/>
        <end position="663"/>
    </location>
</feature>
<name>A0A9W8A7C5_9FUNG</name>
<organism evidence="5 6">
    <name type="scientific">Tieghemiomyces parasiticus</name>
    <dbReference type="NCBI Taxonomy" id="78921"/>
    <lineage>
        <taxon>Eukaryota</taxon>
        <taxon>Fungi</taxon>
        <taxon>Fungi incertae sedis</taxon>
        <taxon>Zoopagomycota</taxon>
        <taxon>Kickxellomycotina</taxon>
        <taxon>Dimargaritomycetes</taxon>
        <taxon>Dimargaritales</taxon>
        <taxon>Dimargaritaceae</taxon>
        <taxon>Tieghemiomyces</taxon>
    </lineage>
</organism>
<comment type="caution">
    <text evidence="5">The sequence shown here is derived from an EMBL/GenBank/DDBJ whole genome shotgun (WGS) entry which is preliminary data.</text>
</comment>
<feature type="coiled-coil region" evidence="1">
    <location>
        <begin position="1109"/>
        <end position="1178"/>
    </location>
</feature>
<dbReference type="Pfam" id="PF15456">
    <property type="entry name" value="Uds1"/>
    <property type="match status" value="1"/>
</dbReference>
<feature type="coiled-coil region" evidence="1">
    <location>
        <begin position="665"/>
        <end position="720"/>
    </location>
</feature>
<accession>A0A9W8A7C5</accession>
<dbReference type="InterPro" id="IPR056703">
    <property type="entry name" value="DUF7801"/>
</dbReference>
<protein>
    <recommendedName>
        <fullName evidence="7">Up-regulated during septation protein 1 domain-containing protein</fullName>
    </recommendedName>
</protein>
<feature type="compositionally biased region" description="Polar residues" evidence="2">
    <location>
        <begin position="391"/>
        <end position="400"/>
    </location>
</feature>
<reference evidence="5" key="1">
    <citation type="submission" date="2022-07" db="EMBL/GenBank/DDBJ databases">
        <title>Phylogenomic reconstructions and comparative analyses of Kickxellomycotina fungi.</title>
        <authorList>
            <person name="Reynolds N.K."/>
            <person name="Stajich J.E."/>
            <person name="Barry K."/>
            <person name="Grigoriev I.V."/>
            <person name="Crous P."/>
            <person name="Smith M.E."/>
        </authorList>
    </citation>
    <scope>NUCLEOTIDE SEQUENCE</scope>
    <source>
        <strain evidence="5">RSA 861</strain>
    </source>
</reference>
<feature type="region of interest" description="Disordered" evidence="2">
    <location>
        <begin position="318"/>
        <end position="366"/>
    </location>
</feature>
<keyword evidence="6" id="KW-1185">Reference proteome</keyword>
<feature type="region of interest" description="Disordered" evidence="2">
    <location>
        <begin position="1"/>
        <end position="139"/>
    </location>
</feature>
<feature type="compositionally biased region" description="Basic and acidic residues" evidence="2">
    <location>
        <begin position="40"/>
        <end position="56"/>
    </location>
</feature>
<dbReference type="EMBL" id="JANBPT010000236">
    <property type="protein sequence ID" value="KAJ1925169.1"/>
    <property type="molecule type" value="Genomic_DNA"/>
</dbReference>
<feature type="compositionally biased region" description="Basic residues" evidence="2">
    <location>
        <begin position="401"/>
        <end position="411"/>
    </location>
</feature>
<feature type="region of interest" description="Disordered" evidence="2">
    <location>
        <begin position="1346"/>
        <end position="1395"/>
    </location>
</feature>
<feature type="compositionally biased region" description="Acidic residues" evidence="2">
    <location>
        <begin position="164"/>
        <end position="174"/>
    </location>
</feature>
<feature type="coiled-coil region" evidence="1">
    <location>
        <begin position="535"/>
        <end position="569"/>
    </location>
</feature>
<proteinExistence type="predicted"/>
<evidence type="ECO:0000259" key="4">
    <source>
        <dbReference type="Pfam" id="PF25078"/>
    </source>
</evidence>
<feature type="region of interest" description="Disordered" evidence="2">
    <location>
        <begin position="380"/>
        <end position="443"/>
    </location>
</feature>
<evidence type="ECO:0000256" key="2">
    <source>
        <dbReference type="SAM" id="MobiDB-lite"/>
    </source>
</evidence>
<evidence type="ECO:0000259" key="3">
    <source>
        <dbReference type="Pfam" id="PF15456"/>
    </source>
</evidence>
<feature type="region of interest" description="Disordered" evidence="2">
    <location>
        <begin position="152"/>
        <end position="202"/>
    </location>
</feature>
<feature type="domain" description="DUF7801" evidence="4">
    <location>
        <begin position="1212"/>
        <end position="1292"/>
    </location>
</feature>
<feature type="region of interest" description="Disordered" evidence="2">
    <location>
        <begin position="1439"/>
        <end position="1485"/>
    </location>
</feature>
<evidence type="ECO:0000256" key="1">
    <source>
        <dbReference type="SAM" id="Coils"/>
    </source>
</evidence>